<evidence type="ECO:0000313" key="3">
    <source>
        <dbReference type="Proteomes" id="UP001270362"/>
    </source>
</evidence>
<accession>A0AAE0X9Q8</accession>
<dbReference type="InterPro" id="IPR002885">
    <property type="entry name" value="PPR_rpt"/>
</dbReference>
<dbReference type="Gene3D" id="1.25.40.10">
    <property type="entry name" value="Tetratricopeptide repeat domain"/>
    <property type="match status" value="2"/>
</dbReference>
<dbReference type="PANTHER" id="PTHR47938:SF35">
    <property type="entry name" value="PENTATRICOPEPTIDE REPEAT-CONTAINING PROTEIN 4, MITOCHONDRIAL-RELATED"/>
    <property type="match status" value="1"/>
</dbReference>
<organism evidence="2 3">
    <name type="scientific">Podospora appendiculata</name>
    <dbReference type="NCBI Taxonomy" id="314037"/>
    <lineage>
        <taxon>Eukaryota</taxon>
        <taxon>Fungi</taxon>
        <taxon>Dikarya</taxon>
        <taxon>Ascomycota</taxon>
        <taxon>Pezizomycotina</taxon>
        <taxon>Sordariomycetes</taxon>
        <taxon>Sordariomycetidae</taxon>
        <taxon>Sordariales</taxon>
        <taxon>Podosporaceae</taxon>
        <taxon>Podospora</taxon>
    </lineage>
</organism>
<protein>
    <submittedName>
        <fullName evidence="2">Uncharacterized protein</fullName>
    </submittedName>
</protein>
<sequence length="1336" mass="152252">MLERTAASIEPCGLHRVLPSAARASMIKGRGRRPLQTTFWNHGASDIELLDACQALVRMPFHSSNGGPPSAAPAKPERRLDPMTASSFLLDFLYPTGAAALLRRLLPASPERFDPAQKLSRPGARLYTSPASGRDEQPHRTALSASQDALRVFLVPKPIKEQREVGAQSNELEDQEAAGQVLDKEGRLLPQDLQHAAESPETESPETLRKLLASGQTEAYDQVWELYARLDPKSSNELRRQVLLHLGQSSRPQDAQRVYELFFLFPTEEWTEYLVRAVLRAFFILDNREAAMEIFTRAIQQRGLINLLDDMLAHYFKISAWDMVRKTMKAYSTLPPGSPSTVKLPQLAATPFFLFKLGKCYRSQKMAGEEVPPDANELDLLLKLVATNSLALFEVHDAIAILRRAQDATAYETFIRLCVDQRNTKLASQMYKKYRMLSDVRVHKAILRLMLDIYYPHDVLGMETVLKDWYRHYGVLDLRAYQKFIAFYAANRDLKAVSHFAAEYRRHYPFRANTDASLLSSEMKVHAARCDPKAARSTMDAAEQAAKLKSEPSPVTTIHWNIYLDAFAKAGEYDGAIKAFSHICDERSPDGYTFGTMMGMAGSRGDLQFTLELFKLANEKGIPSDTALIDAVIEAYCQNDRFAEAEMLCLKMTRRKRHRDMVCTTLWNTLLFHHAERRDLSTVNRLLETMSQHQVPYDSNTYTHLLSALLYCKQSHHAYHFIRIVSSEGIFQPSAEHYTLLMSAFLHSHEPHMALKVNTLMSKMHLPDSAARAEKVIQALSQWREMPLHLREGDEGANVLITAMKTFQVLVVERDRKIPDSSRSTTAAYSRMLFLLTQMREFTTARWLIGLHDRVDPNNVPVRLLHSIMLADYYEMKFDAVKSTWDLVLERTMRQSMPPPSLANISSDPPQVFPAYRYSLSDPLKTMQRMYTVQEKPEALMALIAHVRAMGFELDSKNWNYYVQALAQLKKWKEAFAITEERLMPQWRGWHRVRVRENQKNEIPLEVRRLSSSRREVRPISHTLIILTKEYIDLEQMALWSKAASSLFDKINTECPKTVRAITTMVRSDSEFEAEVFSGQRAAAVRERDFGYLKTINKETTEKPTMVRPDSKVKPEVSSGQRATVVKQRDPEVLESGKETTAKPAMVHPDSKVEPEVSSGQRATAVHERDSRVLESRKETTATMTMDRSDFAFKPELLSGQRSAAVHERDPEVLKSRNKEITTDDFRAQLLGQEAGEKHPNVLPRQTKAIKASEKPPTILERRNEVVKVGDRHVDILSTQIQVIEAALVAKKKKPRKKRRRKEKAMPAAQPVSELEKALLVAHTAEKKKEWGEVTW</sequence>
<reference evidence="2" key="2">
    <citation type="submission" date="2023-06" db="EMBL/GenBank/DDBJ databases">
        <authorList>
            <consortium name="Lawrence Berkeley National Laboratory"/>
            <person name="Haridas S."/>
            <person name="Hensen N."/>
            <person name="Bonometti L."/>
            <person name="Westerberg I."/>
            <person name="Brannstrom I.O."/>
            <person name="Guillou S."/>
            <person name="Cros-Aarteil S."/>
            <person name="Calhoun S."/>
            <person name="Kuo A."/>
            <person name="Mondo S."/>
            <person name="Pangilinan J."/>
            <person name="Riley R."/>
            <person name="Labutti K."/>
            <person name="Andreopoulos B."/>
            <person name="Lipzen A."/>
            <person name="Chen C."/>
            <person name="Yanf M."/>
            <person name="Daum C."/>
            <person name="Ng V."/>
            <person name="Clum A."/>
            <person name="Steindorff A."/>
            <person name="Ohm R."/>
            <person name="Martin F."/>
            <person name="Silar P."/>
            <person name="Natvig D."/>
            <person name="Lalanne C."/>
            <person name="Gautier V."/>
            <person name="Ament-Velasquez S.L."/>
            <person name="Kruys A."/>
            <person name="Hutchinson M.I."/>
            <person name="Powell A.J."/>
            <person name="Barry K."/>
            <person name="Miller A.N."/>
            <person name="Grigoriev I.V."/>
            <person name="Debuchy R."/>
            <person name="Gladieux P."/>
            <person name="Thoren M.H."/>
            <person name="Johannesson H."/>
        </authorList>
    </citation>
    <scope>NUCLEOTIDE SEQUENCE</scope>
    <source>
        <strain evidence="2">CBS 314.62</strain>
    </source>
</reference>
<dbReference type="Pfam" id="PF01535">
    <property type="entry name" value="PPR"/>
    <property type="match status" value="2"/>
</dbReference>
<gene>
    <name evidence="2" type="ORF">B0T22DRAFT_459519</name>
</gene>
<dbReference type="InterPro" id="IPR011990">
    <property type="entry name" value="TPR-like_helical_dom_sf"/>
</dbReference>
<name>A0AAE0X9Q8_9PEZI</name>
<feature type="compositionally biased region" description="Basic residues" evidence="1">
    <location>
        <begin position="1291"/>
        <end position="1303"/>
    </location>
</feature>
<dbReference type="EMBL" id="JAULSO010000002">
    <property type="protein sequence ID" value="KAK3688478.1"/>
    <property type="molecule type" value="Genomic_DNA"/>
</dbReference>
<proteinExistence type="predicted"/>
<dbReference type="Proteomes" id="UP001270362">
    <property type="component" value="Unassembled WGS sequence"/>
</dbReference>
<evidence type="ECO:0000313" key="2">
    <source>
        <dbReference type="EMBL" id="KAK3688478.1"/>
    </source>
</evidence>
<dbReference type="PANTHER" id="PTHR47938">
    <property type="entry name" value="RESPIRATORY COMPLEX I CHAPERONE (CIA84), PUTATIVE (AFU_ORTHOLOGUE AFUA_2G06020)-RELATED"/>
    <property type="match status" value="1"/>
</dbReference>
<reference evidence="2" key="1">
    <citation type="journal article" date="2023" name="Mol. Phylogenet. Evol.">
        <title>Genome-scale phylogeny and comparative genomics of the fungal order Sordariales.</title>
        <authorList>
            <person name="Hensen N."/>
            <person name="Bonometti L."/>
            <person name="Westerberg I."/>
            <person name="Brannstrom I.O."/>
            <person name="Guillou S."/>
            <person name="Cros-Aarteil S."/>
            <person name="Calhoun S."/>
            <person name="Haridas S."/>
            <person name="Kuo A."/>
            <person name="Mondo S."/>
            <person name="Pangilinan J."/>
            <person name="Riley R."/>
            <person name="LaButti K."/>
            <person name="Andreopoulos B."/>
            <person name="Lipzen A."/>
            <person name="Chen C."/>
            <person name="Yan M."/>
            <person name="Daum C."/>
            <person name="Ng V."/>
            <person name="Clum A."/>
            <person name="Steindorff A."/>
            <person name="Ohm R.A."/>
            <person name="Martin F."/>
            <person name="Silar P."/>
            <person name="Natvig D.O."/>
            <person name="Lalanne C."/>
            <person name="Gautier V."/>
            <person name="Ament-Velasquez S.L."/>
            <person name="Kruys A."/>
            <person name="Hutchinson M.I."/>
            <person name="Powell A.J."/>
            <person name="Barry K."/>
            <person name="Miller A.N."/>
            <person name="Grigoriev I.V."/>
            <person name="Debuchy R."/>
            <person name="Gladieux P."/>
            <person name="Hiltunen Thoren M."/>
            <person name="Johannesson H."/>
        </authorList>
    </citation>
    <scope>NUCLEOTIDE SEQUENCE</scope>
    <source>
        <strain evidence="2">CBS 314.62</strain>
    </source>
</reference>
<dbReference type="GO" id="GO:0005739">
    <property type="term" value="C:mitochondrion"/>
    <property type="evidence" value="ECO:0007669"/>
    <property type="project" value="TreeGrafter"/>
</dbReference>
<feature type="compositionally biased region" description="Basic and acidic residues" evidence="1">
    <location>
        <begin position="1127"/>
        <end position="1141"/>
    </location>
</feature>
<comment type="caution">
    <text evidence="2">The sequence shown here is derived from an EMBL/GenBank/DDBJ whole genome shotgun (WGS) entry which is preliminary data.</text>
</comment>
<keyword evidence="3" id="KW-1185">Reference proteome</keyword>
<dbReference type="GO" id="GO:0003729">
    <property type="term" value="F:mRNA binding"/>
    <property type="evidence" value="ECO:0007669"/>
    <property type="project" value="TreeGrafter"/>
</dbReference>
<evidence type="ECO:0000256" key="1">
    <source>
        <dbReference type="SAM" id="MobiDB-lite"/>
    </source>
</evidence>
<feature type="region of interest" description="Disordered" evidence="1">
    <location>
        <begin position="1103"/>
        <end position="1178"/>
    </location>
</feature>
<feature type="region of interest" description="Disordered" evidence="1">
    <location>
        <begin position="1291"/>
        <end position="1311"/>
    </location>
</feature>
<feature type="compositionally biased region" description="Basic and acidic residues" evidence="1">
    <location>
        <begin position="1165"/>
        <end position="1178"/>
    </location>
</feature>
<feature type="region of interest" description="Disordered" evidence="1">
    <location>
        <begin position="113"/>
        <end position="141"/>
    </location>
</feature>
<dbReference type="GO" id="GO:0140053">
    <property type="term" value="P:mitochondrial gene expression"/>
    <property type="evidence" value="ECO:0007669"/>
    <property type="project" value="TreeGrafter"/>
</dbReference>
<dbReference type="Pfam" id="PF13812">
    <property type="entry name" value="PPR_3"/>
    <property type="match status" value="1"/>
</dbReference>